<accession>A0A8K0CFU4</accession>
<dbReference type="OrthoDB" id="6775047at2759"/>
<protein>
    <submittedName>
        <fullName evidence="1">Uncharacterized protein</fullName>
    </submittedName>
</protein>
<evidence type="ECO:0000313" key="1">
    <source>
        <dbReference type="EMBL" id="KAF2886535.1"/>
    </source>
</evidence>
<gene>
    <name evidence="1" type="ORF">ILUMI_19637</name>
</gene>
<dbReference type="Proteomes" id="UP000801492">
    <property type="component" value="Unassembled WGS sequence"/>
</dbReference>
<organism evidence="1 2">
    <name type="scientific">Ignelater luminosus</name>
    <name type="common">Cucubano</name>
    <name type="synonym">Pyrophorus luminosus</name>
    <dbReference type="NCBI Taxonomy" id="2038154"/>
    <lineage>
        <taxon>Eukaryota</taxon>
        <taxon>Metazoa</taxon>
        <taxon>Ecdysozoa</taxon>
        <taxon>Arthropoda</taxon>
        <taxon>Hexapoda</taxon>
        <taxon>Insecta</taxon>
        <taxon>Pterygota</taxon>
        <taxon>Neoptera</taxon>
        <taxon>Endopterygota</taxon>
        <taxon>Coleoptera</taxon>
        <taxon>Polyphaga</taxon>
        <taxon>Elateriformia</taxon>
        <taxon>Elateroidea</taxon>
        <taxon>Elateridae</taxon>
        <taxon>Agrypninae</taxon>
        <taxon>Pyrophorini</taxon>
        <taxon>Ignelater</taxon>
    </lineage>
</organism>
<keyword evidence="2" id="KW-1185">Reference proteome</keyword>
<comment type="caution">
    <text evidence="1">The sequence shown here is derived from an EMBL/GenBank/DDBJ whole genome shotgun (WGS) entry which is preliminary data.</text>
</comment>
<dbReference type="EMBL" id="VTPC01087365">
    <property type="protein sequence ID" value="KAF2886535.1"/>
    <property type="molecule type" value="Genomic_DNA"/>
</dbReference>
<evidence type="ECO:0000313" key="2">
    <source>
        <dbReference type="Proteomes" id="UP000801492"/>
    </source>
</evidence>
<reference evidence="1" key="1">
    <citation type="submission" date="2019-08" db="EMBL/GenBank/DDBJ databases">
        <title>The genome of the North American firefly Photinus pyralis.</title>
        <authorList>
            <consortium name="Photinus pyralis genome working group"/>
            <person name="Fallon T.R."/>
            <person name="Sander Lower S.E."/>
            <person name="Weng J.-K."/>
        </authorList>
    </citation>
    <scope>NUCLEOTIDE SEQUENCE</scope>
    <source>
        <strain evidence="1">TRF0915ILg1</strain>
        <tissue evidence="1">Whole body</tissue>
    </source>
</reference>
<dbReference type="AlphaFoldDB" id="A0A8K0CFU4"/>
<proteinExistence type="predicted"/>
<name>A0A8K0CFU4_IGNLU</name>
<sequence length="95" mass="10797">MAKLYYGEKLLNLIVYLQEDKARRVAKRSHHTLAGLFNKAYDRVSTLEKATKGFEKSGIWPLNPEKLDKEDFLPARNPKLTIIADEEACCTDISG</sequence>